<dbReference type="AlphaFoldDB" id="A0A2P1H8R5"/>
<comment type="similarity">
    <text evidence="2">Belongs to the complex I subunit 6 family.</text>
</comment>
<keyword evidence="6" id="KW-0679">Respiratory chain</keyword>
<dbReference type="PANTHER" id="PTHR11435">
    <property type="entry name" value="NADH UBIQUINONE OXIDOREDUCTASE SUBUNIT ND6"/>
    <property type="match status" value="1"/>
</dbReference>
<feature type="transmembrane region" description="Helical" evidence="16">
    <location>
        <begin position="74"/>
        <end position="96"/>
    </location>
</feature>
<comment type="catalytic activity">
    <reaction evidence="15">
        <text>a ubiquinone + NADH + 5 H(+)(in) = a ubiquinol + NAD(+) + 4 H(+)(out)</text>
        <dbReference type="Rhea" id="RHEA:29091"/>
        <dbReference type="Rhea" id="RHEA-COMP:9565"/>
        <dbReference type="Rhea" id="RHEA-COMP:9566"/>
        <dbReference type="ChEBI" id="CHEBI:15378"/>
        <dbReference type="ChEBI" id="CHEBI:16389"/>
        <dbReference type="ChEBI" id="CHEBI:17976"/>
        <dbReference type="ChEBI" id="CHEBI:57540"/>
        <dbReference type="ChEBI" id="CHEBI:57945"/>
        <dbReference type="EC" id="7.1.1.2"/>
    </reaction>
</comment>
<evidence type="ECO:0000256" key="8">
    <source>
        <dbReference type="ARBA" id="ARBA00022967"/>
    </source>
</evidence>
<comment type="subcellular location">
    <subcellularLocation>
        <location evidence="1">Mitochondrion membrane</location>
        <topology evidence="1">Multi-pass membrane protein</topology>
    </subcellularLocation>
</comment>
<evidence type="ECO:0000256" key="15">
    <source>
        <dbReference type="ARBA" id="ARBA00049551"/>
    </source>
</evidence>
<dbReference type="PANTHER" id="PTHR11435:SF1">
    <property type="entry name" value="NADH-UBIQUINONE OXIDOREDUCTASE CHAIN 6"/>
    <property type="match status" value="1"/>
</dbReference>
<dbReference type="GO" id="GO:0008137">
    <property type="term" value="F:NADH dehydrogenase (ubiquinone) activity"/>
    <property type="evidence" value="ECO:0007669"/>
    <property type="project" value="UniProtKB-EC"/>
</dbReference>
<evidence type="ECO:0000256" key="4">
    <source>
        <dbReference type="ARBA" id="ARBA00021095"/>
    </source>
</evidence>
<evidence type="ECO:0000256" key="3">
    <source>
        <dbReference type="ARBA" id="ARBA00012944"/>
    </source>
</evidence>
<dbReference type="InterPro" id="IPR050269">
    <property type="entry name" value="ComplexI_Subunit6"/>
</dbReference>
<evidence type="ECO:0000313" key="17">
    <source>
        <dbReference type="EMBL" id="AVN67924.1"/>
    </source>
</evidence>
<dbReference type="GO" id="GO:0031966">
    <property type="term" value="C:mitochondrial membrane"/>
    <property type="evidence" value="ECO:0007669"/>
    <property type="project" value="UniProtKB-SubCell"/>
</dbReference>
<evidence type="ECO:0000256" key="13">
    <source>
        <dbReference type="ARBA" id="ARBA00023136"/>
    </source>
</evidence>
<evidence type="ECO:0000256" key="7">
    <source>
        <dbReference type="ARBA" id="ARBA00022692"/>
    </source>
</evidence>
<feature type="transmembrane region" description="Helical" evidence="16">
    <location>
        <begin position="46"/>
        <end position="67"/>
    </location>
</feature>
<evidence type="ECO:0000256" key="16">
    <source>
        <dbReference type="SAM" id="Phobius"/>
    </source>
</evidence>
<keyword evidence="8" id="KW-1278">Translocase</keyword>
<evidence type="ECO:0000256" key="12">
    <source>
        <dbReference type="ARBA" id="ARBA00023128"/>
    </source>
</evidence>
<sequence>MMMLMMSIMLSINFTQMKHPLAMNLILLIQTTLICMISGFMSQTFWFSYILFLIFIGGMLVLFIYITSLASNEMFYLSLKAVSLNMLWLPIMLLFLTPNNSWDMNLYNMSMNNEIIYPMLKLYNYPINFITITLALYLFLALIVVVKITNISEGPLRKIN</sequence>
<keyword evidence="10 16" id="KW-1133">Transmembrane helix</keyword>
<name>A0A2P1H8R5_9NEOP</name>
<accession>A0A2P1H8R5</accession>
<keyword evidence="13 16" id="KW-0472">Membrane</keyword>
<evidence type="ECO:0000256" key="11">
    <source>
        <dbReference type="ARBA" id="ARBA00023027"/>
    </source>
</evidence>
<keyword evidence="5" id="KW-0813">Transport</keyword>
<evidence type="ECO:0000256" key="2">
    <source>
        <dbReference type="ARBA" id="ARBA00005698"/>
    </source>
</evidence>
<evidence type="ECO:0000256" key="9">
    <source>
        <dbReference type="ARBA" id="ARBA00022982"/>
    </source>
</evidence>
<evidence type="ECO:0000256" key="10">
    <source>
        <dbReference type="ARBA" id="ARBA00022989"/>
    </source>
</evidence>
<gene>
    <name evidence="17" type="primary">nad6</name>
</gene>
<proteinExistence type="inferred from homology"/>
<dbReference type="EMBL" id="MG882196">
    <property type="protein sequence ID" value="AVN67924.1"/>
    <property type="molecule type" value="Genomic_DNA"/>
</dbReference>
<keyword evidence="9" id="KW-0249">Electron transport</keyword>
<feature type="transmembrane region" description="Helical" evidence="16">
    <location>
        <begin position="127"/>
        <end position="148"/>
    </location>
</feature>
<organism evidence="17">
    <name type="scientific">Arenivaga sp. B097</name>
    <dbReference type="NCBI Taxonomy" id="2093454"/>
    <lineage>
        <taxon>Eukaryota</taxon>
        <taxon>Metazoa</taxon>
        <taxon>Ecdysozoa</taxon>
        <taxon>Arthropoda</taxon>
        <taxon>Hexapoda</taxon>
        <taxon>Insecta</taxon>
        <taxon>Pterygota</taxon>
        <taxon>Neoptera</taxon>
        <taxon>Polyneoptera</taxon>
        <taxon>Dictyoptera</taxon>
        <taxon>Blattodea</taxon>
        <taxon>Corydioidea</taxon>
        <taxon>Corydiidae</taxon>
        <taxon>Arenivaga</taxon>
    </lineage>
</organism>
<geneLocation type="mitochondrion" evidence="17"/>
<evidence type="ECO:0000256" key="5">
    <source>
        <dbReference type="ARBA" id="ARBA00022448"/>
    </source>
</evidence>
<reference evidence="17" key="1">
    <citation type="journal article" date="2018" name="Mol. Biol. Evol.">
        <title>Transoceanic dispersal and plate tectonics shaped global cockroach distributions: evidence from mitochondrial phylogenomics.</title>
        <authorList>
            <person name="Bourguignon T."/>
            <person name="Qian T."/>
            <person name="Ho S.Y.W."/>
            <person name="Juna F."/>
            <person name="Wang Z."/>
            <person name="Arab D.A."/>
            <person name="Cameron S.L."/>
            <person name="Walker J."/>
            <person name="Rentz D."/>
            <person name="Evans T.A."/>
            <person name="Lo N."/>
        </authorList>
    </citation>
    <scope>NUCLEOTIDE SEQUENCE</scope>
</reference>
<evidence type="ECO:0000256" key="6">
    <source>
        <dbReference type="ARBA" id="ARBA00022660"/>
    </source>
</evidence>
<keyword evidence="12 17" id="KW-0496">Mitochondrion</keyword>
<evidence type="ECO:0000256" key="14">
    <source>
        <dbReference type="ARBA" id="ARBA00031019"/>
    </source>
</evidence>
<evidence type="ECO:0000256" key="1">
    <source>
        <dbReference type="ARBA" id="ARBA00004225"/>
    </source>
</evidence>
<keyword evidence="11" id="KW-0520">NAD</keyword>
<feature type="transmembrane region" description="Helical" evidence="16">
    <location>
        <begin position="21"/>
        <end position="40"/>
    </location>
</feature>
<keyword evidence="7 16" id="KW-0812">Transmembrane</keyword>
<protein>
    <recommendedName>
        <fullName evidence="4">NADH-ubiquinone oxidoreductase chain 6</fullName>
        <ecNumber evidence="3">7.1.1.2</ecNumber>
    </recommendedName>
    <alternativeName>
        <fullName evidence="14">NADH dehydrogenase subunit 6</fullName>
    </alternativeName>
</protein>
<dbReference type="EC" id="7.1.1.2" evidence="3"/>